<gene>
    <name evidence="3" type="ORF">CVIRNUC_009076</name>
</gene>
<evidence type="ECO:0000259" key="2">
    <source>
        <dbReference type="Pfam" id="PF11160"/>
    </source>
</evidence>
<feature type="compositionally biased region" description="Acidic residues" evidence="1">
    <location>
        <begin position="85"/>
        <end position="104"/>
    </location>
</feature>
<evidence type="ECO:0000256" key="1">
    <source>
        <dbReference type="SAM" id="MobiDB-lite"/>
    </source>
</evidence>
<accession>A0AAV1IET2</accession>
<evidence type="ECO:0000313" key="3">
    <source>
        <dbReference type="EMBL" id="CAK0785864.1"/>
    </source>
</evidence>
<keyword evidence="4" id="KW-1185">Reference proteome</keyword>
<dbReference type="AlphaFoldDB" id="A0AAV1IET2"/>
<evidence type="ECO:0000313" key="4">
    <source>
        <dbReference type="Proteomes" id="UP001314263"/>
    </source>
</evidence>
<dbReference type="Proteomes" id="UP001314263">
    <property type="component" value="Unassembled WGS sequence"/>
</dbReference>
<feature type="domain" description="Hypervirulence associated protein TUDOR" evidence="2">
    <location>
        <begin position="10"/>
        <end position="78"/>
    </location>
</feature>
<feature type="region of interest" description="Disordered" evidence="1">
    <location>
        <begin position="1"/>
        <end position="129"/>
    </location>
</feature>
<dbReference type="InterPro" id="IPR021331">
    <property type="entry name" value="Hva1_TUDOR"/>
</dbReference>
<feature type="compositionally biased region" description="Basic and acidic residues" evidence="1">
    <location>
        <begin position="33"/>
        <end position="55"/>
    </location>
</feature>
<organism evidence="3 4">
    <name type="scientific">Coccomyxa viridis</name>
    <dbReference type="NCBI Taxonomy" id="1274662"/>
    <lineage>
        <taxon>Eukaryota</taxon>
        <taxon>Viridiplantae</taxon>
        <taxon>Chlorophyta</taxon>
        <taxon>core chlorophytes</taxon>
        <taxon>Trebouxiophyceae</taxon>
        <taxon>Trebouxiophyceae incertae sedis</taxon>
        <taxon>Coccomyxaceae</taxon>
        <taxon>Coccomyxa</taxon>
    </lineage>
</organism>
<reference evidence="3 4" key="1">
    <citation type="submission" date="2023-10" db="EMBL/GenBank/DDBJ databases">
        <authorList>
            <person name="Maclean D."/>
            <person name="Macfadyen A."/>
        </authorList>
    </citation>
    <scope>NUCLEOTIDE SEQUENCE [LARGE SCALE GENOMIC DNA]</scope>
</reference>
<comment type="caution">
    <text evidence="3">The sequence shown here is derived from an EMBL/GenBank/DDBJ whole genome shotgun (WGS) entry which is preliminary data.</text>
</comment>
<dbReference type="EMBL" id="CAUYUE010000013">
    <property type="protein sequence ID" value="CAK0785864.1"/>
    <property type="molecule type" value="Genomic_DNA"/>
</dbReference>
<name>A0AAV1IET2_9CHLO</name>
<dbReference type="Pfam" id="PF11160">
    <property type="entry name" value="Hva1_TUDOR"/>
    <property type="match status" value="1"/>
</dbReference>
<sequence length="129" mass="14236">MSNNKDMQPGDTAAWNWGGSSIEGMYPWMSSEVTEKHTEKATIESKGKPITKDGDSENPNFKVERKGKNPVIKRGSELKKTGGGGDDEEEEEDEEEDEDEEDDGKDLPEGKTGSKVMTRRQKAIAEGKS</sequence>
<protein>
    <recommendedName>
        <fullName evidence="2">Hypervirulence associated protein TUDOR domain-containing protein</fullName>
    </recommendedName>
</protein>
<proteinExistence type="predicted"/>